<dbReference type="AlphaFoldDB" id="A0AAE0WQG5"/>
<organism evidence="3 4">
    <name type="scientific">Recurvomyces mirabilis</name>
    <dbReference type="NCBI Taxonomy" id="574656"/>
    <lineage>
        <taxon>Eukaryota</taxon>
        <taxon>Fungi</taxon>
        <taxon>Dikarya</taxon>
        <taxon>Ascomycota</taxon>
        <taxon>Pezizomycotina</taxon>
        <taxon>Dothideomycetes</taxon>
        <taxon>Dothideomycetidae</taxon>
        <taxon>Mycosphaerellales</taxon>
        <taxon>Teratosphaeriaceae</taxon>
        <taxon>Recurvomyces</taxon>
    </lineage>
</organism>
<dbReference type="Pfam" id="PF00149">
    <property type="entry name" value="Metallophos"/>
    <property type="match status" value="1"/>
</dbReference>
<dbReference type="GO" id="GO:0000298">
    <property type="term" value="F:endopolyphosphatase activity"/>
    <property type="evidence" value="ECO:0007669"/>
    <property type="project" value="TreeGrafter"/>
</dbReference>
<dbReference type="Gene3D" id="3.60.21.10">
    <property type="match status" value="1"/>
</dbReference>
<keyword evidence="4" id="KW-1185">Reference proteome</keyword>
<evidence type="ECO:0000256" key="1">
    <source>
        <dbReference type="SAM" id="Phobius"/>
    </source>
</evidence>
<dbReference type="EMBL" id="JAUTXT010000011">
    <property type="protein sequence ID" value="KAK3676112.1"/>
    <property type="molecule type" value="Genomic_DNA"/>
</dbReference>
<keyword evidence="1" id="KW-0812">Transmembrane</keyword>
<dbReference type="InterPro" id="IPR004843">
    <property type="entry name" value="Calcineurin-like_PHP"/>
</dbReference>
<feature type="transmembrane region" description="Helical" evidence="1">
    <location>
        <begin position="80"/>
        <end position="98"/>
    </location>
</feature>
<evidence type="ECO:0000313" key="3">
    <source>
        <dbReference type="EMBL" id="KAK3676112.1"/>
    </source>
</evidence>
<protein>
    <recommendedName>
        <fullName evidence="2">Calcineurin-like phosphoesterase domain-containing protein</fullName>
    </recommendedName>
</protein>
<dbReference type="GO" id="GO:0016791">
    <property type="term" value="F:phosphatase activity"/>
    <property type="evidence" value="ECO:0007669"/>
    <property type="project" value="TreeGrafter"/>
</dbReference>
<proteinExistence type="predicted"/>
<dbReference type="PANTHER" id="PTHR42850:SF4">
    <property type="entry name" value="ZINC-DEPENDENT ENDOPOLYPHOSPHATASE"/>
    <property type="match status" value="1"/>
</dbReference>
<evidence type="ECO:0000313" key="4">
    <source>
        <dbReference type="Proteomes" id="UP001274830"/>
    </source>
</evidence>
<keyword evidence="1" id="KW-0472">Membrane</keyword>
<dbReference type="InterPro" id="IPR050126">
    <property type="entry name" value="Ap4A_hydrolase"/>
</dbReference>
<comment type="caution">
    <text evidence="3">The sequence shown here is derived from an EMBL/GenBank/DDBJ whole genome shotgun (WGS) entry which is preliminary data.</text>
</comment>
<dbReference type="PANTHER" id="PTHR42850">
    <property type="entry name" value="METALLOPHOSPHOESTERASE"/>
    <property type="match status" value="1"/>
</dbReference>
<name>A0AAE0WQG5_9PEZI</name>
<dbReference type="GO" id="GO:0006798">
    <property type="term" value="P:polyphosphate catabolic process"/>
    <property type="evidence" value="ECO:0007669"/>
    <property type="project" value="TreeGrafter"/>
</dbReference>
<feature type="domain" description="Calcineurin-like phosphoesterase" evidence="2">
    <location>
        <begin position="158"/>
        <end position="406"/>
    </location>
</feature>
<dbReference type="CDD" id="cd00144">
    <property type="entry name" value="MPP_PPP_family"/>
    <property type="match status" value="1"/>
</dbReference>
<dbReference type="SUPFAM" id="SSF56300">
    <property type="entry name" value="Metallo-dependent phosphatases"/>
    <property type="match status" value="1"/>
</dbReference>
<sequence>MPKEQRRENYEQSLGAWRARLQATNQTRKPLIEKVTNTWREDEKFRVAEECDTKEPNFCDLDDENSFPSLSVKAIRSRRFRRMFAVLVLVSVGMYYIWTRHIRPSVQEGWELKQGFLPAQVNGTYGVAKGGHFDGVRIKDIDATYVPGGNKDPEGNRRLIFVGDIHGCKDELKHLLKKVDFNSKTDHLVATGDVVSKGPHSPGVLDLLIHYGAESVRGNHEDRLLEAAKTLSGSDNKRDDAMSTSKGYSKDAELLKELKPHHMRFLHDMPLMLRIPALPFATSSWRKDKHNIAEETIVIHAGLVPHVPLERQDPYFVMNMRSIDHKTHVPSALRETKKGNSKPWMHIWNWYNNRLAKGRSIKGFHIWSYAEWLNQRVTGSWISNSWSSMSKKQPQPQPQVAVYGHDSKMGLQMHRWSKGLDTGCASGGKLTAMVLDAKGKTEIVQVKCDSYRT</sequence>
<reference evidence="3" key="1">
    <citation type="submission" date="2023-07" db="EMBL/GenBank/DDBJ databases">
        <title>Black Yeasts Isolated from many extreme environments.</title>
        <authorList>
            <person name="Coleine C."/>
            <person name="Stajich J.E."/>
            <person name="Selbmann L."/>
        </authorList>
    </citation>
    <scope>NUCLEOTIDE SEQUENCE</scope>
    <source>
        <strain evidence="3">CCFEE 5485</strain>
    </source>
</reference>
<dbReference type="Proteomes" id="UP001274830">
    <property type="component" value="Unassembled WGS sequence"/>
</dbReference>
<dbReference type="GO" id="GO:0005737">
    <property type="term" value="C:cytoplasm"/>
    <property type="evidence" value="ECO:0007669"/>
    <property type="project" value="TreeGrafter"/>
</dbReference>
<keyword evidence="1" id="KW-1133">Transmembrane helix</keyword>
<dbReference type="InterPro" id="IPR029052">
    <property type="entry name" value="Metallo-depent_PP-like"/>
</dbReference>
<accession>A0AAE0WQG5</accession>
<evidence type="ECO:0000259" key="2">
    <source>
        <dbReference type="Pfam" id="PF00149"/>
    </source>
</evidence>
<gene>
    <name evidence="3" type="ORF">LTR78_003862</name>
</gene>